<dbReference type="Gene3D" id="3.40.190.10">
    <property type="entry name" value="Periplasmic binding protein-like II"/>
    <property type="match status" value="2"/>
</dbReference>
<keyword evidence="6" id="KW-1185">Reference proteome</keyword>
<dbReference type="GO" id="GO:0055085">
    <property type="term" value="P:transmembrane transport"/>
    <property type="evidence" value="ECO:0007669"/>
    <property type="project" value="InterPro"/>
</dbReference>
<organism evidence="5 6">
    <name type="scientific">Trueperella bialowiezensis</name>
    <dbReference type="NCBI Taxonomy" id="312285"/>
    <lineage>
        <taxon>Bacteria</taxon>
        <taxon>Bacillati</taxon>
        <taxon>Actinomycetota</taxon>
        <taxon>Actinomycetes</taxon>
        <taxon>Actinomycetales</taxon>
        <taxon>Actinomycetaceae</taxon>
        <taxon>Trueperella</taxon>
    </lineage>
</organism>
<gene>
    <name evidence="5" type="ORF">NCTC13354_01318</name>
</gene>
<evidence type="ECO:0000256" key="2">
    <source>
        <dbReference type="ARBA" id="ARBA00022448"/>
    </source>
</evidence>
<dbReference type="Proteomes" id="UP000269542">
    <property type="component" value="Chromosome"/>
</dbReference>
<dbReference type="EMBL" id="LR134476">
    <property type="protein sequence ID" value="VEI13597.1"/>
    <property type="molecule type" value="Genomic_DNA"/>
</dbReference>
<sequence length="329" mass="36441">MSRAKSFLTAVIAAFMMVGLTACSSSDNADKIIIFSNADDEAVEAIEVALDENGYAGKYIIQGFGTAELGGKLLTEGAHTQADVVTMSSFYLETQQERNDMFLPLEFPVDTIDETPDYYAPITSQEGALFYNTEVLKEHGLEPPERISDLAKPEYLRYVSVTDPKSSTTGWLLLLALIDEYGEEEAGEILEGIYTNAADHIESSGSGPLKKVRAGEMGIGFGLRHQAIRDKESGLPIEYVDPVEGNMSMTESVAVVDHGDDTKQDAMRIAQIIVEEARPEIQEYYPNALYTHETTDESARSKYPKQFREKLTADLLKEHIEISENAKNW</sequence>
<name>A0A3S4VB27_9ACTO</name>
<comment type="similarity">
    <text evidence="1">Belongs to the bacterial solute-binding protein 1 family.</text>
</comment>
<evidence type="ECO:0000256" key="1">
    <source>
        <dbReference type="ARBA" id="ARBA00008520"/>
    </source>
</evidence>
<evidence type="ECO:0000256" key="4">
    <source>
        <dbReference type="SAM" id="SignalP"/>
    </source>
</evidence>
<accession>A0A3S4VB27</accession>
<feature type="signal peptide" evidence="4">
    <location>
        <begin position="1"/>
        <end position="29"/>
    </location>
</feature>
<feature type="chain" id="PRO_5039497378" evidence="4">
    <location>
        <begin position="30"/>
        <end position="329"/>
    </location>
</feature>
<protein>
    <submittedName>
        <fullName evidence="5">2-aminoethylphosphonate ABC transporter substrate-binding protein</fullName>
    </submittedName>
</protein>
<evidence type="ECO:0000313" key="5">
    <source>
        <dbReference type="EMBL" id="VEI13597.1"/>
    </source>
</evidence>
<dbReference type="PANTHER" id="PTHR30006">
    <property type="entry name" value="THIAMINE-BINDING PERIPLASMIC PROTEIN-RELATED"/>
    <property type="match status" value="1"/>
</dbReference>
<evidence type="ECO:0000256" key="3">
    <source>
        <dbReference type="ARBA" id="ARBA00022729"/>
    </source>
</evidence>
<dbReference type="PROSITE" id="PS01037">
    <property type="entry name" value="SBP_BACTERIAL_1"/>
    <property type="match status" value="1"/>
</dbReference>
<dbReference type="Pfam" id="PF13416">
    <property type="entry name" value="SBP_bac_8"/>
    <property type="match status" value="1"/>
</dbReference>
<keyword evidence="2" id="KW-0813">Transport</keyword>
<dbReference type="InterPro" id="IPR006059">
    <property type="entry name" value="SBP"/>
</dbReference>
<keyword evidence="3 4" id="KW-0732">Signal</keyword>
<dbReference type="SUPFAM" id="SSF53850">
    <property type="entry name" value="Periplasmic binding protein-like II"/>
    <property type="match status" value="1"/>
</dbReference>
<dbReference type="OrthoDB" id="366726at2"/>
<dbReference type="RefSeq" id="WP_126416688.1">
    <property type="nucleotide sequence ID" value="NZ_LR134476.1"/>
</dbReference>
<dbReference type="InterPro" id="IPR006061">
    <property type="entry name" value="SBP_1_CS"/>
</dbReference>
<dbReference type="AlphaFoldDB" id="A0A3S4VB27"/>
<reference evidence="5 6" key="1">
    <citation type="submission" date="2018-12" db="EMBL/GenBank/DDBJ databases">
        <authorList>
            <consortium name="Pathogen Informatics"/>
        </authorList>
    </citation>
    <scope>NUCLEOTIDE SEQUENCE [LARGE SCALE GENOMIC DNA]</scope>
    <source>
        <strain evidence="5 6">NCTC13354</strain>
    </source>
</reference>
<dbReference type="KEGG" id="tbw:NCTC13354_01318"/>
<dbReference type="PROSITE" id="PS51257">
    <property type="entry name" value="PROKAR_LIPOPROTEIN"/>
    <property type="match status" value="1"/>
</dbReference>
<evidence type="ECO:0000313" key="6">
    <source>
        <dbReference type="Proteomes" id="UP000269542"/>
    </source>
</evidence>
<proteinExistence type="inferred from homology"/>